<dbReference type="Proteomes" id="UP001190926">
    <property type="component" value="Unassembled WGS sequence"/>
</dbReference>
<accession>A0AAD4J8A6</accession>
<comment type="caution">
    <text evidence="1">The sequence shown here is derived from an EMBL/GenBank/DDBJ whole genome shotgun (WGS) entry which is preliminary data.</text>
</comment>
<evidence type="ECO:0000313" key="1">
    <source>
        <dbReference type="EMBL" id="KAH6828989.1"/>
    </source>
</evidence>
<dbReference type="AlphaFoldDB" id="A0AAD4J8A6"/>
<protein>
    <submittedName>
        <fullName evidence="1">Uncharacterized protein</fullName>
    </submittedName>
</protein>
<name>A0AAD4J8A6_PERFH</name>
<reference evidence="1 2" key="1">
    <citation type="journal article" date="2021" name="Nat. Commun.">
        <title>Incipient diploidization of the medicinal plant Perilla within 10,000 years.</title>
        <authorList>
            <person name="Zhang Y."/>
            <person name="Shen Q."/>
            <person name="Leng L."/>
            <person name="Zhang D."/>
            <person name="Chen S."/>
            <person name="Shi Y."/>
            <person name="Ning Z."/>
            <person name="Chen S."/>
        </authorList>
    </citation>
    <scope>NUCLEOTIDE SEQUENCE [LARGE SCALE GENOMIC DNA]</scope>
    <source>
        <strain evidence="2">cv. PC099</strain>
    </source>
</reference>
<evidence type="ECO:0000313" key="2">
    <source>
        <dbReference type="Proteomes" id="UP001190926"/>
    </source>
</evidence>
<sequence length="115" mass="12861">MDLKSFFTAVAGTRPTNQTPSASAANHCYVPLDSDVSIQLDIQKNLSSDSSHLKEKLKEPSLLKLKKKVRFNLNIKAYEPIPDNDDVSIYLFDGEEETKFHTETTTTGDLQILMA</sequence>
<keyword evidence="2" id="KW-1185">Reference proteome</keyword>
<proteinExistence type="predicted"/>
<dbReference type="EMBL" id="SDAM02000114">
    <property type="protein sequence ID" value="KAH6828989.1"/>
    <property type="molecule type" value="Genomic_DNA"/>
</dbReference>
<gene>
    <name evidence="1" type="ORF">C2S53_012173</name>
</gene>
<organism evidence="1 2">
    <name type="scientific">Perilla frutescens var. hirtella</name>
    <name type="common">Perilla citriodora</name>
    <name type="synonym">Perilla setoyensis</name>
    <dbReference type="NCBI Taxonomy" id="608512"/>
    <lineage>
        <taxon>Eukaryota</taxon>
        <taxon>Viridiplantae</taxon>
        <taxon>Streptophyta</taxon>
        <taxon>Embryophyta</taxon>
        <taxon>Tracheophyta</taxon>
        <taxon>Spermatophyta</taxon>
        <taxon>Magnoliopsida</taxon>
        <taxon>eudicotyledons</taxon>
        <taxon>Gunneridae</taxon>
        <taxon>Pentapetalae</taxon>
        <taxon>asterids</taxon>
        <taxon>lamiids</taxon>
        <taxon>Lamiales</taxon>
        <taxon>Lamiaceae</taxon>
        <taxon>Nepetoideae</taxon>
        <taxon>Elsholtzieae</taxon>
        <taxon>Perilla</taxon>
    </lineage>
</organism>